<dbReference type="EMBL" id="NKXO01000016">
    <property type="protein sequence ID" value="PKQ69762.1"/>
    <property type="molecule type" value="Genomic_DNA"/>
</dbReference>
<comment type="caution">
    <text evidence="2">The sequence shown here is derived from an EMBL/GenBank/DDBJ whole genome shotgun (WGS) entry which is preliminary data.</text>
</comment>
<keyword evidence="1" id="KW-0812">Transmembrane</keyword>
<dbReference type="RefSeq" id="WP_101358484.1">
    <property type="nucleotide sequence ID" value="NZ_NKXO01000016.1"/>
</dbReference>
<protein>
    <recommendedName>
        <fullName evidence="4">DUF3592 domain-containing protein</fullName>
    </recommendedName>
</protein>
<feature type="transmembrane region" description="Helical" evidence="1">
    <location>
        <begin position="25"/>
        <end position="47"/>
    </location>
</feature>
<proteinExistence type="predicted"/>
<keyword evidence="1" id="KW-1133">Transmembrane helix</keyword>
<evidence type="ECO:0000313" key="2">
    <source>
        <dbReference type="EMBL" id="PKQ69762.1"/>
    </source>
</evidence>
<evidence type="ECO:0000313" key="3">
    <source>
        <dbReference type="Proteomes" id="UP000233387"/>
    </source>
</evidence>
<accession>A0A2N3IHF2</accession>
<sequence>MAIMFHRTRHIPLPLLIRMFFESNFLLLFGWIFFTFGSIIFCVFASISDFSDFVLSKDSPRTQAIIYKKEYANARENRVSIYAYHYKFQVEGQEYTGISYGYSSDYQVGNTATVIYKKGKPTYSRIENLRHKQFQPYFLLFIVIFPLIGGIILAIAIPKVFSKIRILREGTMGEATFSGMKPTNTTVNKQRVMKMSFHLQSGGKTYTIHHNTHQTHKFFTDKPLKVLFLPHQPEKALLINSLPGSPEISEQGTILTQYALFPAILYLLFPATCLFAYWLAFF</sequence>
<feature type="transmembrane region" description="Helical" evidence="1">
    <location>
        <begin position="137"/>
        <end position="158"/>
    </location>
</feature>
<evidence type="ECO:0008006" key="4">
    <source>
        <dbReference type="Google" id="ProtNLM"/>
    </source>
</evidence>
<gene>
    <name evidence="2" type="ORF">Rain11_1217</name>
</gene>
<feature type="transmembrane region" description="Helical" evidence="1">
    <location>
        <begin position="258"/>
        <end position="280"/>
    </location>
</feature>
<keyword evidence="3" id="KW-1185">Reference proteome</keyword>
<name>A0A2N3IHF2_9BACT</name>
<evidence type="ECO:0000256" key="1">
    <source>
        <dbReference type="SAM" id="Phobius"/>
    </source>
</evidence>
<organism evidence="2 3">
    <name type="scientific">Raineya orbicola</name>
    <dbReference type="NCBI Taxonomy" id="2016530"/>
    <lineage>
        <taxon>Bacteria</taxon>
        <taxon>Pseudomonadati</taxon>
        <taxon>Bacteroidota</taxon>
        <taxon>Cytophagia</taxon>
        <taxon>Cytophagales</taxon>
        <taxon>Raineyaceae</taxon>
        <taxon>Raineya</taxon>
    </lineage>
</organism>
<keyword evidence="1" id="KW-0472">Membrane</keyword>
<dbReference type="Proteomes" id="UP000233387">
    <property type="component" value="Unassembled WGS sequence"/>
</dbReference>
<reference evidence="2 3" key="1">
    <citation type="submission" date="2017-06" db="EMBL/GenBank/DDBJ databases">
        <title>Raineya orbicola gen. nov., sp. nov. a slightly thermophilic bacterium of the phylum Bacteroidetes and the description of Raineyaceae fam. nov.</title>
        <authorList>
            <person name="Albuquerque L."/>
            <person name="Polonia A.R.M."/>
            <person name="Barroso C."/>
            <person name="Froufe H.J.C."/>
            <person name="Lage O."/>
            <person name="Lobo-Da-Cunha A."/>
            <person name="Egas C."/>
            <person name="Da Costa M.S."/>
        </authorList>
    </citation>
    <scope>NUCLEOTIDE SEQUENCE [LARGE SCALE GENOMIC DNA]</scope>
    <source>
        <strain evidence="2 3">SPSPC-11</strain>
    </source>
</reference>
<dbReference type="AlphaFoldDB" id="A0A2N3IHF2"/>
<dbReference type="OrthoDB" id="885476at2"/>